<dbReference type="PROSITE" id="PS50011">
    <property type="entry name" value="PROTEIN_KINASE_DOM"/>
    <property type="match status" value="1"/>
</dbReference>
<dbReference type="VEuPathDB" id="FungiDB:F4678DRAFT_469038"/>
<dbReference type="Pfam" id="PF07714">
    <property type="entry name" value="PK_Tyr_Ser-Thr"/>
    <property type="match status" value="1"/>
</dbReference>
<dbReference type="EMBL" id="JANPWZ010001454">
    <property type="protein sequence ID" value="KAJ3565691.1"/>
    <property type="molecule type" value="Genomic_DNA"/>
</dbReference>
<protein>
    <recommendedName>
        <fullName evidence="1">Protein kinase domain-containing protein</fullName>
    </recommendedName>
</protein>
<organism evidence="2 3">
    <name type="scientific">Xylaria arbuscula</name>
    <dbReference type="NCBI Taxonomy" id="114810"/>
    <lineage>
        <taxon>Eukaryota</taxon>
        <taxon>Fungi</taxon>
        <taxon>Dikarya</taxon>
        <taxon>Ascomycota</taxon>
        <taxon>Pezizomycotina</taxon>
        <taxon>Sordariomycetes</taxon>
        <taxon>Xylariomycetidae</taxon>
        <taxon>Xylariales</taxon>
        <taxon>Xylariaceae</taxon>
        <taxon>Xylaria</taxon>
    </lineage>
</organism>
<dbReference type="InterPro" id="IPR011009">
    <property type="entry name" value="Kinase-like_dom_sf"/>
</dbReference>
<dbReference type="InterPro" id="IPR001245">
    <property type="entry name" value="Ser-Thr/Tyr_kinase_cat_dom"/>
</dbReference>
<keyword evidence="3" id="KW-1185">Reference proteome</keyword>
<dbReference type="AlphaFoldDB" id="A0A9W8TJI3"/>
<evidence type="ECO:0000313" key="2">
    <source>
        <dbReference type="EMBL" id="KAJ3565691.1"/>
    </source>
</evidence>
<feature type="domain" description="Protein kinase" evidence="1">
    <location>
        <begin position="171"/>
        <end position="468"/>
    </location>
</feature>
<dbReference type="SUPFAM" id="SSF56112">
    <property type="entry name" value="Protein kinase-like (PK-like)"/>
    <property type="match status" value="1"/>
</dbReference>
<comment type="caution">
    <text evidence="2">The sequence shown here is derived from an EMBL/GenBank/DDBJ whole genome shotgun (WGS) entry which is preliminary data.</text>
</comment>
<evidence type="ECO:0000259" key="1">
    <source>
        <dbReference type="PROSITE" id="PS50011"/>
    </source>
</evidence>
<dbReference type="Gene3D" id="1.10.510.10">
    <property type="entry name" value="Transferase(Phosphotransferase) domain 1"/>
    <property type="match status" value="1"/>
</dbReference>
<sequence>MRRSLRGLFNSYTELSGSRAPLARNLTREIVGSMCRSGFGSTSFVPLDNLEEVLTESNIERQLSRRGLSSMLHGIIYHEAKKIYAILLLISKDDKIQELLADGLKDGHLPLHYKDEHTLISASHETSFPAFVALGEYGIRNFLSFQWCFLSPVLDTSGRHHDLHMGYALPFTHVKTLDTGTHPTVNYKCEVHPAHQRGLRDSSIDTTPIYVAVTEVEQGTTDCQQLVDKLKLIGPRDHPHLLKHLATYHLEPKRTGMVFPWMDGGTLHHLWNNHEYKPSRHRNCPKLYMWALRQMAGLTGALKLLHECNYVCCCVQPADILLSREYNKDAPETATLMLTPAISQDNRLATNGRYAPPEFGYQEWFSPNLDTWSMGCVFLDFVVWLLFGSKMSRDFRTDGSPSCVCHIYDPENTSQDQQIIHDDVCEMISNISMFHRSKALRELVKFIDQNLLQLQIYRADSSKLHEALLQIIRKAEAIPDYLYSRDGSIGEVLLMGSHSTSLFEMNPNNG</sequence>
<proteinExistence type="predicted"/>
<name>A0A9W8TJI3_9PEZI</name>
<dbReference type="InterPro" id="IPR000719">
    <property type="entry name" value="Prot_kinase_dom"/>
</dbReference>
<evidence type="ECO:0000313" key="3">
    <source>
        <dbReference type="Proteomes" id="UP001148614"/>
    </source>
</evidence>
<dbReference type="Proteomes" id="UP001148614">
    <property type="component" value="Unassembled WGS sequence"/>
</dbReference>
<dbReference type="GO" id="GO:0005524">
    <property type="term" value="F:ATP binding"/>
    <property type="evidence" value="ECO:0007669"/>
    <property type="project" value="InterPro"/>
</dbReference>
<accession>A0A9W8TJI3</accession>
<reference evidence="2" key="1">
    <citation type="submission" date="2022-07" db="EMBL/GenBank/DDBJ databases">
        <title>Genome Sequence of Xylaria arbuscula.</title>
        <authorList>
            <person name="Buettner E."/>
        </authorList>
    </citation>
    <scope>NUCLEOTIDE SEQUENCE</scope>
    <source>
        <strain evidence="2">VT107</strain>
    </source>
</reference>
<dbReference type="GO" id="GO:0004672">
    <property type="term" value="F:protein kinase activity"/>
    <property type="evidence" value="ECO:0007669"/>
    <property type="project" value="InterPro"/>
</dbReference>
<dbReference type="SMART" id="SM00220">
    <property type="entry name" value="S_TKc"/>
    <property type="match status" value="1"/>
</dbReference>
<gene>
    <name evidence="2" type="ORF">NPX13_g7413</name>
</gene>